<sequence>MKLVTYEHRGAWRLGAVVEDTVVDLVDLAAAKGESLPSDLLSLIEAGPEALETARRLLAGHGPSTEHRAPLS</sequence>
<proteinExistence type="predicted"/>
<accession>A0A6J4MAE1</accession>
<gene>
    <name evidence="1" type="ORF">AVDCRST_MAG90-2523</name>
</gene>
<dbReference type="EMBL" id="CADCUC010000508">
    <property type="protein sequence ID" value="CAA9352572.1"/>
    <property type="molecule type" value="Genomic_DNA"/>
</dbReference>
<protein>
    <submittedName>
        <fullName evidence="1">Uncharacterized protein</fullName>
    </submittedName>
</protein>
<dbReference type="AlphaFoldDB" id="A0A6J4MAE1"/>
<name>A0A6J4MAE1_9HYPH</name>
<organism evidence="1">
    <name type="scientific">uncultured Microvirga sp</name>
    <dbReference type="NCBI Taxonomy" id="412392"/>
    <lineage>
        <taxon>Bacteria</taxon>
        <taxon>Pseudomonadati</taxon>
        <taxon>Pseudomonadota</taxon>
        <taxon>Alphaproteobacteria</taxon>
        <taxon>Hyphomicrobiales</taxon>
        <taxon>Methylobacteriaceae</taxon>
        <taxon>Microvirga</taxon>
        <taxon>environmental samples</taxon>
    </lineage>
</organism>
<evidence type="ECO:0000313" key="1">
    <source>
        <dbReference type="EMBL" id="CAA9352572.1"/>
    </source>
</evidence>
<reference evidence="1" key="1">
    <citation type="submission" date="2020-02" db="EMBL/GenBank/DDBJ databases">
        <authorList>
            <person name="Meier V. D."/>
        </authorList>
    </citation>
    <scope>NUCLEOTIDE SEQUENCE</scope>
    <source>
        <strain evidence="1">AVDCRST_MAG90</strain>
    </source>
</reference>